<dbReference type="GO" id="GO:0033787">
    <property type="term" value="F:cyanocobalamin reductase (cyanide-eliminating) (NADP+) activity"/>
    <property type="evidence" value="ECO:0007669"/>
    <property type="project" value="TreeGrafter"/>
</dbReference>
<comment type="similarity">
    <text evidence="4">Belongs to the MMACHC family.</text>
</comment>
<keyword evidence="8" id="KW-0274">FAD</keyword>
<gene>
    <name evidence="12" type="ORF">NP493_469g00029</name>
</gene>
<keyword evidence="6" id="KW-0285">Flavoprotein</keyword>
<dbReference type="GO" id="GO:0009235">
    <property type="term" value="P:cobalamin metabolic process"/>
    <property type="evidence" value="ECO:0007669"/>
    <property type="project" value="TreeGrafter"/>
</dbReference>
<dbReference type="InterPro" id="IPR032037">
    <property type="entry name" value="MMACHC"/>
</dbReference>
<keyword evidence="9" id="KW-0521">NADP</keyword>
<dbReference type="EMBL" id="JAODUO010000469">
    <property type="protein sequence ID" value="KAK2179838.1"/>
    <property type="molecule type" value="Genomic_DNA"/>
</dbReference>
<evidence type="ECO:0000256" key="8">
    <source>
        <dbReference type="ARBA" id="ARBA00022827"/>
    </source>
</evidence>
<evidence type="ECO:0000256" key="6">
    <source>
        <dbReference type="ARBA" id="ARBA00022630"/>
    </source>
</evidence>
<evidence type="ECO:0000256" key="5">
    <source>
        <dbReference type="ARBA" id="ARBA00022490"/>
    </source>
</evidence>
<dbReference type="Pfam" id="PF16690">
    <property type="entry name" value="MMACHC"/>
    <property type="match status" value="1"/>
</dbReference>
<dbReference type="GO" id="GO:0032451">
    <property type="term" value="F:demethylase activity"/>
    <property type="evidence" value="ECO:0007669"/>
    <property type="project" value="TreeGrafter"/>
</dbReference>
<evidence type="ECO:0000256" key="7">
    <source>
        <dbReference type="ARBA" id="ARBA00022643"/>
    </source>
</evidence>
<evidence type="ECO:0000313" key="12">
    <source>
        <dbReference type="EMBL" id="KAK2179838.1"/>
    </source>
</evidence>
<comment type="cofactor">
    <cofactor evidence="2">
        <name>FAD</name>
        <dbReference type="ChEBI" id="CHEBI:57692"/>
    </cofactor>
</comment>
<proteinExistence type="inferred from homology"/>
<evidence type="ECO:0000256" key="3">
    <source>
        <dbReference type="ARBA" id="ARBA00004496"/>
    </source>
</evidence>
<accession>A0AAD9KY66</accession>
<comment type="caution">
    <text evidence="12">The sequence shown here is derived from an EMBL/GenBank/DDBJ whole genome shotgun (WGS) entry which is preliminary data.</text>
</comment>
<evidence type="ECO:0000256" key="9">
    <source>
        <dbReference type="ARBA" id="ARBA00022857"/>
    </source>
</evidence>
<keyword evidence="7" id="KW-0288">FMN</keyword>
<dbReference type="GO" id="GO:0071949">
    <property type="term" value="F:FAD binding"/>
    <property type="evidence" value="ECO:0007669"/>
    <property type="project" value="TreeGrafter"/>
</dbReference>
<evidence type="ECO:0000256" key="2">
    <source>
        <dbReference type="ARBA" id="ARBA00001974"/>
    </source>
</evidence>
<dbReference type="PANTHER" id="PTHR31457">
    <property type="entry name" value="METHYLMALONIC ACIDURIA AND HOMOCYSTINURIA TYPE C PROTEIN"/>
    <property type="match status" value="1"/>
</dbReference>
<keyword evidence="5" id="KW-0963">Cytoplasm</keyword>
<name>A0AAD9KY66_RIDPI</name>
<comment type="cofactor">
    <cofactor evidence="1">
        <name>FMN</name>
        <dbReference type="ChEBI" id="CHEBI:58210"/>
    </cofactor>
</comment>
<evidence type="ECO:0000313" key="13">
    <source>
        <dbReference type="Proteomes" id="UP001209878"/>
    </source>
</evidence>
<evidence type="ECO:0000256" key="10">
    <source>
        <dbReference type="ARBA" id="ARBA00023002"/>
    </source>
</evidence>
<comment type="subcellular location">
    <subcellularLocation>
        <location evidence="3">Cytoplasm</location>
    </subcellularLocation>
</comment>
<dbReference type="Proteomes" id="UP001209878">
    <property type="component" value="Unassembled WGS sequence"/>
</dbReference>
<protein>
    <recommendedName>
        <fullName evidence="11">Cyanocobalamin reductase (cyanide-eliminating)</fullName>
    </recommendedName>
</protein>
<evidence type="ECO:0000256" key="4">
    <source>
        <dbReference type="ARBA" id="ARBA00007762"/>
    </source>
</evidence>
<organism evidence="12 13">
    <name type="scientific">Ridgeia piscesae</name>
    <name type="common">Tubeworm</name>
    <dbReference type="NCBI Taxonomy" id="27915"/>
    <lineage>
        <taxon>Eukaryota</taxon>
        <taxon>Metazoa</taxon>
        <taxon>Spiralia</taxon>
        <taxon>Lophotrochozoa</taxon>
        <taxon>Annelida</taxon>
        <taxon>Polychaeta</taxon>
        <taxon>Sedentaria</taxon>
        <taxon>Canalipalpata</taxon>
        <taxon>Sabellida</taxon>
        <taxon>Siboglinidae</taxon>
        <taxon>Ridgeia</taxon>
    </lineage>
</organism>
<evidence type="ECO:0000256" key="11">
    <source>
        <dbReference type="ARBA" id="ARBA00031313"/>
    </source>
</evidence>
<dbReference type="PANTHER" id="PTHR31457:SF2">
    <property type="entry name" value="CYANOCOBALAMIN REDUCTASE _ ALKYLCOBALAMIN DEALKYLASE"/>
    <property type="match status" value="1"/>
</dbReference>
<dbReference type="GO" id="GO:0005737">
    <property type="term" value="C:cytoplasm"/>
    <property type="evidence" value="ECO:0007669"/>
    <property type="project" value="UniProtKB-SubCell"/>
</dbReference>
<evidence type="ECO:0000256" key="1">
    <source>
        <dbReference type="ARBA" id="ARBA00001917"/>
    </source>
</evidence>
<reference evidence="12" key="1">
    <citation type="journal article" date="2023" name="Mol. Biol. Evol.">
        <title>Third-Generation Sequencing Reveals the Adaptive Role of the Epigenome in Three Deep-Sea Polychaetes.</title>
        <authorList>
            <person name="Perez M."/>
            <person name="Aroh O."/>
            <person name="Sun Y."/>
            <person name="Lan Y."/>
            <person name="Juniper S.K."/>
            <person name="Young C.R."/>
            <person name="Angers B."/>
            <person name="Qian P.Y."/>
        </authorList>
    </citation>
    <scope>NUCLEOTIDE SEQUENCE</scope>
    <source>
        <strain evidence="12">R07B-5</strain>
    </source>
</reference>
<sequence>MEVSRLKTTLRCVVEPYGFECYHFKIGWYNDCVTEPFKFTYDPDTLAFLLISTPSMFEKAFLPFLVGPHCEDLCDPINRCVNYHLTHAGSAFPDEDIEVITYYDKNDTKQPRVLVQTAGHVAGAAFYYQRSSLTHDPWEKDKNIIGVSIHPRFGGWFGMRGVLIFKNIRVPTLLQVPPLDVLSEEQKIEVLNRFNGNFRDGTYRDIIPVEDRYSEDQWTFFSTPAKDRRPLLEHLKEQALNEQCGQYLADNK</sequence>
<dbReference type="AlphaFoldDB" id="A0AAD9KY66"/>
<keyword evidence="10" id="KW-0560">Oxidoreductase</keyword>
<keyword evidence="13" id="KW-1185">Reference proteome</keyword>
<dbReference type="CDD" id="cd12959">
    <property type="entry name" value="MMACHC-like"/>
    <property type="match status" value="1"/>
</dbReference>